<organism evidence="1 2">
    <name type="scientific">Hyaloscypha hepaticicola</name>
    <dbReference type="NCBI Taxonomy" id="2082293"/>
    <lineage>
        <taxon>Eukaryota</taxon>
        <taxon>Fungi</taxon>
        <taxon>Dikarya</taxon>
        <taxon>Ascomycota</taxon>
        <taxon>Pezizomycotina</taxon>
        <taxon>Leotiomycetes</taxon>
        <taxon>Helotiales</taxon>
        <taxon>Hyaloscyphaceae</taxon>
        <taxon>Hyaloscypha</taxon>
    </lineage>
</organism>
<reference evidence="1 2" key="1">
    <citation type="submission" date="2016-05" db="EMBL/GenBank/DDBJ databases">
        <title>A degradative enzymes factory behind the ericoid mycorrhizal symbiosis.</title>
        <authorList>
            <consortium name="DOE Joint Genome Institute"/>
            <person name="Martino E."/>
            <person name="Morin E."/>
            <person name="Grelet G."/>
            <person name="Kuo A."/>
            <person name="Kohler A."/>
            <person name="Daghino S."/>
            <person name="Barry K."/>
            <person name="Choi C."/>
            <person name="Cichocki N."/>
            <person name="Clum A."/>
            <person name="Copeland A."/>
            <person name="Hainaut M."/>
            <person name="Haridas S."/>
            <person name="Labutti K."/>
            <person name="Lindquist E."/>
            <person name="Lipzen A."/>
            <person name="Khouja H.-R."/>
            <person name="Murat C."/>
            <person name="Ohm R."/>
            <person name="Olson A."/>
            <person name="Spatafora J."/>
            <person name="Veneault-Fourrey C."/>
            <person name="Henrissat B."/>
            <person name="Grigoriev I."/>
            <person name="Martin F."/>
            <person name="Perotto S."/>
        </authorList>
    </citation>
    <scope>NUCLEOTIDE SEQUENCE [LARGE SCALE GENOMIC DNA]</scope>
    <source>
        <strain evidence="1 2">UAMH 7357</strain>
    </source>
</reference>
<dbReference type="Proteomes" id="UP000235672">
    <property type="component" value="Unassembled WGS sequence"/>
</dbReference>
<dbReference type="AlphaFoldDB" id="A0A2J6Q4H5"/>
<dbReference type="EMBL" id="KZ613482">
    <property type="protein sequence ID" value="PMD21207.1"/>
    <property type="molecule type" value="Genomic_DNA"/>
</dbReference>
<accession>A0A2J6Q4H5</accession>
<name>A0A2J6Q4H5_9HELO</name>
<evidence type="ECO:0000313" key="2">
    <source>
        <dbReference type="Proteomes" id="UP000235672"/>
    </source>
</evidence>
<gene>
    <name evidence="1" type="ORF">NA56DRAFT_703893</name>
</gene>
<sequence length="84" mass="9652">MNHVSSYLNQRNNNNYAQIHQRKAQNRSVTMEPVRKEIIIVYDPTKGVPATSKDLREARKDVEARLDEIGARMDESTAALKQLK</sequence>
<proteinExistence type="predicted"/>
<evidence type="ECO:0000313" key="1">
    <source>
        <dbReference type="EMBL" id="PMD21207.1"/>
    </source>
</evidence>
<protein>
    <submittedName>
        <fullName evidence="1">Uncharacterized protein</fullName>
    </submittedName>
</protein>
<keyword evidence="2" id="KW-1185">Reference proteome</keyword>